<keyword evidence="2" id="KW-1185">Reference proteome</keyword>
<dbReference type="GO" id="GO:0005634">
    <property type="term" value="C:nucleus"/>
    <property type="evidence" value="ECO:0007669"/>
    <property type="project" value="TreeGrafter"/>
</dbReference>
<protein>
    <submittedName>
        <fullName evidence="1">Uncharacterized protein</fullName>
    </submittedName>
</protein>
<sequence>MKARGLYVCCTLSYKGVEFEVVEAPLEAKMMGLELEDFISGPKELLLKFVEENYPLREKPEALPGEESVKELQRKRHLATPGVSFKGRVRKVAKWRAASDAESED</sequence>
<evidence type="ECO:0000313" key="2">
    <source>
        <dbReference type="Proteomes" id="UP000626092"/>
    </source>
</evidence>
<dbReference type="PANTHER" id="PTHR12706">
    <property type="entry name" value="STRAWBERRY NOTCH-RELATED"/>
    <property type="match status" value="1"/>
</dbReference>
<organism evidence="1 2">
    <name type="scientific">Rhododendron simsii</name>
    <name type="common">Sims's rhododendron</name>
    <dbReference type="NCBI Taxonomy" id="118357"/>
    <lineage>
        <taxon>Eukaryota</taxon>
        <taxon>Viridiplantae</taxon>
        <taxon>Streptophyta</taxon>
        <taxon>Embryophyta</taxon>
        <taxon>Tracheophyta</taxon>
        <taxon>Spermatophyta</taxon>
        <taxon>Magnoliopsida</taxon>
        <taxon>eudicotyledons</taxon>
        <taxon>Gunneridae</taxon>
        <taxon>Pentapetalae</taxon>
        <taxon>asterids</taxon>
        <taxon>Ericales</taxon>
        <taxon>Ericaceae</taxon>
        <taxon>Ericoideae</taxon>
        <taxon>Rhodoreae</taxon>
        <taxon>Rhododendron</taxon>
    </lineage>
</organism>
<comment type="caution">
    <text evidence="1">The sequence shown here is derived from an EMBL/GenBank/DDBJ whole genome shotgun (WGS) entry which is preliminary data.</text>
</comment>
<dbReference type="AlphaFoldDB" id="A0A834G2I4"/>
<dbReference type="GO" id="GO:0031490">
    <property type="term" value="F:chromatin DNA binding"/>
    <property type="evidence" value="ECO:0007669"/>
    <property type="project" value="TreeGrafter"/>
</dbReference>
<dbReference type="GO" id="GO:0006355">
    <property type="term" value="P:regulation of DNA-templated transcription"/>
    <property type="evidence" value="ECO:0007669"/>
    <property type="project" value="InterPro"/>
</dbReference>
<reference evidence="1" key="1">
    <citation type="submission" date="2019-11" db="EMBL/GenBank/DDBJ databases">
        <authorList>
            <person name="Liu Y."/>
            <person name="Hou J."/>
            <person name="Li T.-Q."/>
            <person name="Guan C.-H."/>
            <person name="Wu X."/>
            <person name="Wu H.-Z."/>
            <person name="Ling F."/>
            <person name="Zhang R."/>
            <person name="Shi X.-G."/>
            <person name="Ren J.-P."/>
            <person name="Chen E.-F."/>
            <person name="Sun J.-M."/>
        </authorList>
    </citation>
    <scope>NUCLEOTIDE SEQUENCE</scope>
    <source>
        <strain evidence="1">Adult_tree_wgs_1</strain>
        <tissue evidence="1">Leaves</tissue>
    </source>
</reference>
<dbReference type="EMBL" id="WJXA01000126">
    <property type="protein sequence ID" value="KAF7115705.1"/>
    <property type="molecule type" value="Genomic_DNA"/>
</dbReference>
<proteinExistence type="predicted"/>
<dbReference type="InterPro" id="IPR026741">
    <property type="entry name" value="SNO"/>
</dbReference>
<gene>
    <name evidence="1" type="ORF">RHSIM_RhsimUnG0048600</name>
</gene>
<name>A0A834G2I4_RHOSS</name>
<dbReference type="OrthoDB" id="421838at2759"/>
<evidence type="ECO:0000313" key="1">
    <source>
        <dbReference type="EMBL" id="KAF7115705.1"/>
    </source>
</evidence>
<dbReference type="PANTHER" id="PTHR12706:SF13">
    <property type="entry name" value="PROTEIN FORGETTER 1"/>
    <property type="match status" value="1"/>
</dbReference>
<dbReference type="Proteomes" id="UP000626092">
    <property type="component" value="Unassembled WGS sequence"/>
</dbReference>
<accession>A0A834G2I4</accession>
<dbReference type="GO" id="GO:0042393">
    <property type="term" value="F:histone binding"/>
    <property type="evidence" value="ECO:0007669"/>
    <property type="project" value="TreeGrafter"/>
</dbReference>